<comment type="caution">
    <text evidence="1">The sequence shown here is derived from an EMBL/GenBank/DDBJ whole genome shotgun (WGS) entry which is preliminary data.</text>
</comment>
<protein>
    <submittedName>
        <fullName evidence="1">Uncharacterized protein</fullName>
    </submittedName>
</protein>
<evidence type="ECO:0000313" key="1">
    <source>
        <dbReference type="EMBL" id="KAG5284773.1"/>
    </source>
</evidence>
<sequence>MPSSLHVYTMLGVWELDGSNVNAVCLELSQLMFAVWSTSTRGAVACASLQQLTELTVGR</sequence>
<proteinExistence type="predicted"/>
<reference evidence="1" key="1">
    <citation type="submission" date="2020-10" db="EMBL/GenBank/DDBJ databases">
        <title>Chromosome-scale genome assembly of the Allis shad, Alosa alosa.</title>
        <authorList>
            <person name="Margot Z."/>
            <person name="Christophe K."/>
            <person name="Cabau C."/>
            <person name="Louis A."/>
            <person name="Berthelot C."/>
            <person name="Parey E."/>
            <person name="Roest Crollius H."/>
            <person name="Montfort J."/>
            <person name="Robinson-Rechavi M."/>
            <person name="Bucao C."/>
            <person name="Bouchez O."/>
            <person name="Gislard M."/>
            <person name="Lluch J."/>
            <person name="Milhes M."/>
            <person name="Lampietro C."/>
            <person name="Lopez Roques C."/>
            <person name="Donnadieu C."/>
            <person name="Braasch I."/>
            <person name="Desvignes T."/>
            <person name="Postlethwait J."/>
            <person name="Bobe J."/>
            <person name="Guiguen Y."/>
        </authorList>
    </citation>
    <scope>NUCLEOTIDE SEQUENCE</scope>
    <source>
        <strain evidence="1">M-15738</strain>
        <tissue evidence="1">Blood</tissue>
    </source>
</reference>
<dbReference type="EMBL" id="JADWDJ010000002">
    <property type="protein sequence ID" value="KAG5284773.1"/>
    <property type="molecule type" value="Genomic_DNA"/>
</dbReference>
<evidence type="ECO:0000313" key="2">
    <source>
        <dbReference type="Proteomes" id="UP000823561"/>
    </source>
</evidence>
<dbReference type="Proteomes" id="UP000823561">
    <property type="component" value="Chromosome 2"/>
</dbReference>
<gene>
    <name evidence="1" type="ORF">AALO_G00030300</name>
</gene>
<keyword evidence="2" id="KW-1185">Reference proteome</keyword>
<accession>A0AAV6HC39</accession>
<organism evidence="1 2">
    <name type="scientific">Alosa alosa</name>
    <name type="common">allis shad</name>
    <dbReference type="NCBI Taxonomy" id="278164"/>
    <lineage>
        <taxon>Eukaryota</taxon>
        <taxon>Metazoa</taxon>
        <taxon>Chordata</taxon>
        <taxon>Craniata</taxon>
        <taxon>Vertebrata</taxon>
        <taxon>Euteleostomi</taxon>
        <taxon>Actinopterygii</taxon>
        <taxon>Neopterygii</taxon>
        <taxon>Teleostei</taxon>
        <taxon>Clupei</taxon>
        <taxon>Clupeiformes</taxon>
        <taxon>Clupeoidei</taxon>
        <taxon>Clupeidae</taxon>
        <taxon>Alosa</taxon>
    </lineage>
</organism>
<name>A0AAV6HC39_9TELE</name>
<dbReference type="AlphaFoldDB" id="A0AAV6HC39"/>